<evidence type="ECO:0000313" key="1">
    <source>
        <dbReference type="EMBL" id="ALI99579.1"/>
    </source>
</evidence>
<dbReference type="KEGG" id="rti:DC20_12095"/>
<organism evidence="1 2">
    <name type="scientific">Rufibacter tibetensis</name>
    <dbReference type="NCBI Taxonomy" id="512763"/>
    <lineage>
        <taxon>Bacteria</taxon>
        <taxon>Pseudomonadati</taxon>
        <taxon>Bacteroidota</taxon>
        <taxon>Cytophagia</taxon>
        <taxon>Cytophagales</taxon>
        <taxon>Hymenobacteraceae</taxon>
        <taxon>Rufibacter</taxon>
    </lineage>
</organism>
<dbReference type="EMBL" id="CP012643">
    <property type="protein sequence ID" value="ALI99579.1"/>
    <property type="molecule type" value="Genomic_DNA"/>
</dbReference>
<protein>
    <submittedName>
        <fullName evidence="1">Uncharacterized protein</fullName>
    </submittedName>
</protein>
<dbReference type="STRING" id="512763.DC20_12095"/>
<gene>
    <name evidence="1" type="ORF">DC20_12095</name>
</gene>
<sequence>MDLPPIHLEHEFEPLPPELYCVASGQPFHSCITCECDLLQDGVSYVLEKAVRFYPVDQVYDVAFEYAMCLNCAHRLRQELSPDSRSNIDAYFSQNVDMVARREALLSLPNPLRLDNWLSHCMITGTPREACKEYQIYAQCYGKDLLYTYMPYMISGEALEEIQDLISPHTRQILDDFMDTHFGLPPELRAMLQDRLILI</sequence>
<dbReference type="OrthoDB" id="1467052at2"/>
<dbReference type="Proteomes" id="UP000061382">
    <property type="component" value="Chromosome"/>
</dbReference>
<proteinExistence type="predicted"/>
<reference evidence="1 2" key="1">
    <citation type="submission" date="2015-08" db="EMBL/GenBank/DDBJ databases">
        <title>Complete genome sequence of Rufibacter tibetensis strain 1351t, a radiation-resistant bacterium from tibet plateau.</title>
        <authorList>
            <person name="Dai J."/>
        </authorList>
    </citation>
    <scope>NUCLEOTIDE SEQUENCE [LARGE SCALE GENOMIC DNA]</scope>
    <source>
        <strain evidence="1 2">1351</strain>
    </source>
</reference>
<dbReference type="AlphaFoldDB" id="A0A0P0CJH3"/>
<evidence type="ECO:0000313" key="2">
    <source>
        <dbReference type="Proteomes" id="UP000061382"/>
    </source>
</evidence>
<dbReference type="RefSeq" id="WP_062544064.1">
    <property type="nucleotide sequence ID" value="NZ_CP012643.1"/>
</dbReference>
<dbReference type="PATRIC" id="fig|512763.3.peg.2653"/>
<name>A0A0P0CJH3_9BACT</name>
<keyword evidence="2" id="KW-1185">Reference proteome</keyword>
<accession>A0A0P0CJH3</accession>